<feature type="region of interest" description="Disordered" evidence="1">
    <location>
        <begin position="1"/>
        <end position="50"/>
    </location>
</feature>
<feature type="region of interest" description="Disordered" evidence="1">
    <location>
        <begin position="695"/>
        <end position="795"/>
    </location>
</feature>
<sequence length="795" mass="87002">MTSQGDGAGQPPNLQSSLPSLDVRKIRAIDESPENSTSSLPFRPASPAVLGSRSSTLSGFLSRSNSPNGRSSLSLARFGRSSTASPLSSVADGNDEIRTLIVRSFSPVVGVLASRETDALAEEKGFKNGFVSLLQPYGERITGKVVVRDSTGASRSWDDFGVKFVGLGAAVQERATKGSEILENVEDLIEHYLEQHTGEFVAGFQEISPYYRLLLSRLASSQPPSQHETLSHPVAAIIAISSSTANPIETLRNLYSQSAQGSFASPPYINPEYLRYYLLVHDDDKDDLAKSSALFDQMKRHFGLHCHLLRLRSAICAQDDEDGEEVPQQEWIAASTELSKLQKTTQLIELDENPIATIFSTDAANIRTFARELVSQSIVPHMEQRISLWNEQIASRRRGISGRFMSLSKRWGGIGLGSSRNSSATSLAAPTSSSGNYDSIQGYYRWDTSEAFLRKMADFATMLRDYKLAASTYDMLRSDYSNDKAWKYLAGVNEMCSITTLLNPLLSSSTTSSSGKSLPKLETFDTMLEAASYSYLTRCNEPALALRCVLLTCELLKVRGRLASELASKWAIRTLEMNLAPQSTNTHVLISERIASCYAGNRPSSAAATTAHTISSNSYTLSHRTRHAALWSLTSAEEWMKLGRAPFAAARIDDAQELYERLRHHEAAMYGFKEMHTFMNDLSLTVRMKLGQARQRGLSGTSATGRLVEPDRGDTPGSTGDPLGAGSMDEIEEQPQVEKIDTRPVRGGGVYHGHHRSLTLNNTSVAEPVVALGPTSPVRTRGDPLQADQVDDGFE</sequence>
<organism evidence="2 3">
    <name type="scientific">Lithohypha guttulata</name>
    <dbReference type="NCBI Taxonomy" id="1690604"/>
    <lineage>
        <taxon>Eukaryota</taxon>
        <taxon>Fungi</taxon>
        <taxon>Dikarya</taxon>
        <taxon>Ascomycota</taxon>
        <taxon>Pezizomycotina</taxon>
        <taxon>Eurotiomycetes</taxon>
        <taxon>Chaetothyriomycetidae</taxon>
        <taxon>Chaetothyriales</taxon>
        <taxon>Trichomeriaceae</taxon>
        <taxon>Lithohypha</taxon>
    </lineage>
</organism>
<proteinExistence type="predicted"/>
<reference evidence="2 3" key="1">
    <citation type="submission" date="2023-08" db="EMBL/GenBank/DDBJ databases">
        <title>Black Yeasts Isolated from many extreme environments.</title>
        <authorList>
            <person name="Coleine C."/>
            <person name="Stajich J.E."/>
            <person name="Selbmann L."/>
        </authorList>
    </citation>
    <scope>NUCLEOTIDE SEQUENCE [LARGE SCALE GENOMIC DNA]</scope>
    <source>
        <strain evidence="2 3">CCFEE 5910</strain>
    </source>
</reference>
<dbReference type="PANTHER" id="PTHR12975:SF6">
    <property type="entry name" value="TRAFFICKING PROTEIN PARTICLE COMPLEX SUBUNIT 8"/>
    <property type="match status" value="1"/>
</dbReference>
<evidence type="ECO:0000313" key="2">
    <source>
        <dbReference type="EMBL" id="KAK5085506.1"/>
    </source>
</evidence>
<dbReference type="GO" id="GO:1990072">
    <property type="term" value="C:TRAPPIII protein complex"/>
    <property type="evidence" value="ECO:0007669"/>
    <property type="project" value="TreeGrafter"/>
</dbReference>
<evidence type="ECO:0000313" key="3">
    <source>
        <dbReference type="Proteomes" id="UP001309876"/>
    </source>
</evidence>
<protein>
    <recommendedName>
        <fullName evidence="4">Transport protein particle subunit trs85-2</fullName>
    </recommendedName>
</protein>
<dbReference type="PANTHER" id="PTHR12975">
    <property type="entry name" value="TRANSPORT PROTEIN TRAPP"/>
    <property type="match status" value="1"/>
</dbReference>
<dbReference type="EMBL" id="JAVRRJ010000004">
    <property type="protein sequence ID" value="KAK5085506.1"/>
    <property type="molecule type" value="Genomic_DNA"/>
</dbReference>
<evidence type="ECO:0000256" key="1">
    <source>
        <dbReference type="SAM" id="MobiDB-lite"/>
    </source>
</evidence>
<name>A0AAN7SZD6_9EURO</name>
<dbReference type="InterPro" id="IPR024420">
    <property type="entry name" value="TRAPP_III_complex_Trs85"/>
</dbReference>
<dbReference type="Proteomes" id="UP001309876">
    <property type="component" value="Unassembled WGS sequence"/>
</dbReference>
<accession>A0AAN7SZD6</accession>
<evidence type="ECO:0008006" key="4">
    <source>
        <dbReference type="Google" id="ProtNLM"/>
    </source>
</evidence>
<comment type="caution">
    <text evidence="2">The sequence shown here is derived from an EMBL/GenBank/DDBJ whole genome shotgun (WGS) entry which is preliminary data.</text>
</comment>
<dbReference type="AlphaFoldDB" id="A0AAN7SZD6"/>
<dbReference type="Pfam" id="PF12739">
    <property type="entry name" value="TRAPPC-Trs85"/>
    <property type="match status" value="1"/>
</dbReference>
<keyword evidence="3" id="KW-1185">Reference proteome</keyword>
<gene>
    <name evidence="2" type="ORF">LTR05_004791</name>
</gene>